<organism evidence="3 4">
    <name type="scientific">Phyllobacterium pellucidum</name>
    <dbReference type="NCBI Taxonomy" id="2740464"/>
    <lineage>
        <taxon>Bacteria</taxon>
        <taxon>Pseudomonadati</taxon>
        <taxon>Pseudomonadota</taxon>
        <taxon>Alphaproteobacteria</taxon>
        <taxon>Hyphomicrobiales</taxon>
        <taxon>Phyllobacteriaceae</taxon>
        <taxon>Phyllobacterium</taxon>
    </lineage>
</organism>
<name>A0A849VQ23_9HYPH</name>
<evidence type="ECO:0000256" key="1">
    <source>
        <dbReference type="SAM" id="MobiDB-lite"/>
    </source>
</evidence>
<proteinExistence type="predicted"/>
<keyword evidence="4" id="KW-1185">Reference proteome</keyword>
<keyword evidence="2" id="KW-0472">Membrane</keyword>
<evidence type="ECO:0000313" key="4">
    <source>
        <dbReference type="Proteomes" id="UP000550508"/>
    </source>
</evidence>
<feature type="transmembrane region" description="Helical" evidence="2">
    <location>
        <begin position="65"/>
        <end position="89"/>
    </location>
</feature>
<accession>A0A849VQ23</accession>
<reference evidence="3 4" key="1">
    <citation type="submission" date="2020-05" db="EMBL/GenBank/DDBJ databases">
        <authorList>
            <person name="Kim M.K."/>
        </authorList>
    </citation>
    <scope>NUCLEOTIDE SEQUENCE [LARGE SCALE GENOMIC DNA]</scope>
    <source>
        <strain evidence="3 4">BT25</strain>
    </source>
</reference>
<feature type="transmembrane region" description="Helical" evidence="2">
    <location>
        <begin position="12"/>
        <end position="31"/>
    </location>
</feature>
<dbReference type="AlphaFoldDB" id="A0A849VQ23"/>
<evidence type="ECO:0000256" key="2">
    <source>
        <dbReference type="SAM" id="Phobius"/>
    </source>
</evidence>
<feature type="transmembrane region" description="Helical" evidence="2">
    <location>
        <begin position="40"/>
        <end position="59"/>
    </location>
</feature>
<evidence type="ECO:0000313" key="3">
    <source>
        <dbReference type="EMBL" id="NTS32185.1"/>
    </source>
</evidence>
<keyword evidence="2" id="KW-0812">Transmembrane</keyword>
<sequence length="121" mass="12361">MPATPQLLDLTALGTIGGMTLATTAVTNGLWRSLGWQPRWLGLAVSLVICLATAFFAGSTAGADLFLAVLNAFVVYLAAAGTSGAGAALQGGEAPAPANEGRELPGVDEGPAERQFLRSWF</sequence>
<protein>
    <submittedName>
        <fullName evidence="3">Uncharacterized protein</fullName>
    </submittedName>
</protein>
<keyword evidence="2" id="KW-1133">Transmembrane helix</keyword>
<dbReference type="RefSeq" id="WP_091925398.1">
    <property type="nucleotide sequence ID" value="NZ_CP088292.1"/>
</dbReference>
<feature type="region of interest" description="Disordered" evidence="1">
    <location>
        <begin position="86"/>
        <end position="109"/>
    </location>
</feature>
<comment type="caution">
    <text evidence="3">The sequence shown here is derived from an EMBL/GenBank/DDBJ whole genome shotgun (WGS) entry which is preliminary data.</text>
</comment>
<gene>
    <name evidence="3" type="ORF">HQ945_13050</name>
</gene>
<dbReference type="Proteomes" id="UP000550508">
    <property type="component" value="Unassembled WGS sequence"/>
</dbReference>
<dbReference type="EMBL" id="JABUMX010000002">
    <property type="protein sequence ID" value="NTS32185.1"/>
    <property type="molecule type" value="Genomic_DNA"/>
</dbReference>
<feature type="compositionally biased region" description="Basic and acidic residues" evidence="1">
    <location>
        <begin position="100"/>
        <end position="109"/>
    </location>
</feature>